<evidence type="ECO:0000256" key="1">
    <source>
        <dbReference type="SAM" id="MobiDB-lite"/>
    </source>
</evidence>
<sequence>MSSENMEGSSSVNPRSDSKVMREKRSGEELGERSEMARKRGENARS</sequence>
<dbReference type="Proteomes" id="UP000288805">
    <property type="component" value="Unassembled WGS sequence"/>
</dbReference>
<feature type="compositionally biased region" description="Polar residues" evidence="1">
    <location>
        <begin position="1"/>
        <end position="15"/>
    </location>
</feature>
<feature type="region of interest" description="Disordered" evidence="1">
    <location>
        <begin position="1"/>
        <end position="46"/>
    </location>
</feature>
<evidence type="ECO:0000313" key="3">
    <source>
        <dbReference type="Proteomes" id="UP000288805"/>
    </source>
</evidence>
<name>A0A438E494_VITVI</name>
<feature type="compositionally biased region" description="Basic and acidic residues" evidence="1">
    <location>
        <begin position="16"/>
        <end position="46"/>
    </location>
</feature>
<comment type="caution">
    <text evidence="2">The sequence shown here is derived from an EMBL/GenBank/DDBJ whole genome shotgun (WGS) entry which is preliminary data.</text>
</comment>
<proteinExistence type="predicted"/>
<accession>A0A438E494</accession>
<evidence type="ECO:0000313" key="2">
    <source>
        <dbReference type="EMBL" id="RVW42460.1"/>
    </source>
</evidence>
<protein>
    <submittedName>
        <fullName evidence="2">Uncharacterized protein</fullName>
    </submittedName>
</protein>
<gene>
    <name evidence="2" type="ORF">CK203_070818</name>
</gene>
<dbReference type="EMBL" id="QGNW01001405">
    <property type="protein sequence ID" value="RVW42460.1"/>
    <property type="molecule type" value="Genomic_DNA"/>
</dbReference>
<dbReference type="AlphaFoldDB" id="A0A438E494"/>
<organism evidence="2 3">
    <name type="scientific">Vitis vinifera</name>
    <name type="common">Grape</name>
    <dbReference type="NCBI Taxonomy" id="29760"/>
    <lineage>
        <taxon>Eukaryota</taxon>
        <taxon>Viridiplantae</taxon>
        <taxon>Streptophyta</taxon>
        <taxon>Embryophyta</taxon>
        <taxon>Tracheophyta</taxon>
        <taxon>Spermatophyta</taxon>
        <taxon>Magnoliopsida</taxon>
        <taxon>eudicotyledons</taxon>
        <taxon>Gunneridae</taxon>
        <taxon>Pentapetalae</taxon>
        <taxon>rosids</taxon>
        <taxon>Vitales</taxon>
        <taxon>Vitaceae</taxon>
        <taxon>Viteae</taxon>
        <taxon>Vitis</taxon>
    </lineage>
</organism>
<reference evidence="2 3" key="1">
    <citation type="journal article" date="2018" name="PLoS Genet.">
        <title>Population sequencing reveals clonal diversity and ancestral inbreeding in the grapevine cultivar Chardonnay.</title>
        <authorList>
            <person name="Roach M.J."/>
            <person name="Johnson D.L."/>
            <person name="Bohlmann J."/>
            <person name="van Vuuren H.J."/>
            <person name="Jones S.J."/>
            <person name="Pretorius I.S."/>
            <person name="Schmidt S.A."/>
            <person name="Borneman A.R."/>
        </authorList>
    </citation>
    <scope>NUCLEOTIDE SEQUENCE [LARGE SCALE GENOMIC DNA]</scope>
    <source>
        <strain evidence="3">cv. Chardonnay</strain>
        <tissue evidence="2">Leaf</tissue>
    </source>
</reference>